<sequence>MECQKCKKALPKKGAQFKCTGTCQGTFHKSCVKGLAADLKAGKTRLYCNNCGGEDSDTDEIDDTNNNVLKEINQKINIIKDVKKQLITLTESMEFLSEKYETLLAEHTQSKDRIEKLEKCVTTLNNKTTYLEKCNGALEEKIQEMQQKSRQYNIEIVGVEQLPEENMKDMMEKIGALLKVNTEHIYSFKRLLSRNKSKPPPIMVRFRNDDDGYAARELWLTQRRLVKIVSNQITLGSSQDRVYVNEDLTRDMRDLLWKAKTELKDKYQFVWVRNGRVYAKKDTNAKPLWVRSESDIAELKDK</sequence>
<dbReference type="Pfam" id="PF25298">
    <property type="entry name" value="Baculo_FP_2nd"/>
    <property type="match status" value="1"/>
</dbReference>
<feature type="coiled-coil region" evidence="1">
    <location>
        <begin position="131"/>
        <end position="162"/>
    </location>
</feature>
<organism evidence="3 4">
    <name type="scientific">Plutella xylostella</name>
    <name type="common">Diamondback moth</name>
    <name type="synonym">Plutella maculipennis</name>
    <dbReference type="NCBI Taxonomy" id="51655"/>
    <lineage>
        <taxon>Eukaryota</taxon>
        <taxon>Metazoa</taxon>
        <taxon>Ecdysozoa</taxon>
        <taxon>Arthropoda</taxon>
        <taxon>Hexapoda</taxon>
        <taxon>Insecta</taxon>
        <taxon>Pterygota</taxon>
        <taxon>Neoptera</taxon>
        <taxon>Endopterygota</taxon>
        <taxon>Lepidoptera</taxon>
        <taxon>Glossata</taxon>
        <taxon>Ditrysia</taxon>
        <taxon>Yponomeutoidea</taxon>
        <taxon>Plutellidae</taxon>
        <taxon>Plutella</taxon>
    </lineage>
</organism>
<dbReference type="InterPro" id="IPR057251">
    <property type="entry name" value="FP_C"/>
</dbReference>
<evidence type="ECO:0000313" key="4">
    <source>
        <dbReference type="Proteomes" id="UP000823941"/>
    </source>
</evidence>
<evidence type="ECO:0000313" key="3">
    <source>
        <dbReference type="EMBL" id="KAG7298965.1"/>
    </source>
</evidence>
<protein>
    <recommendedName>
        <fullName evidence="2">FP protein C-terminal domain-containing protein</fullName>
    </recommendedName>
</protein>
<evidence type="ECO:0000256" key="1">
    <source>
        <dbReference type="SAM" id="Coils"/>
    </source>
</evidence>
<proteinExistence type="predicted"/>
<feature type="domain" description="FP protein C-terminal" evidence="2">
    <location>
        <begin position="249"/>
        <end position="300"/>
    </location>
</feature>
<comment type="caution">
    <text evidence="3">The sequence shown here is derived from an EMBL/GenBank/DDBJ whole genome shotgun (WGS) entry which is preliminary data.</text>
</comment>
<gene>
    <name evidence="3" type="ORF">JYU34_017431</name>
</gene>
<dbReference type="EMBL" id="JAHIBW010000023">
    <property type="protein sequence ID" value="KAG7298965.1"/>
    <property type="molecule type" value="Genomic_DNA"/>
</dbReference>
<keyword evidence="1" id="KW-0175">Coiled coil</keyword>
<evidence type="ECO:0000259" key="2">
    <source>
        <dbReference type="Pfam" id="PF25298"/>
    </source>
</evidence>
<accession>A0ABQ7Q2J6</accession>
<dbReference type="Proteomes" id="UP000823941">
    <property type="component" value="Chromosome 23"/>
</dbReference>
<keyword evidence="4" id="KW-1185">Reference proteome</keyword>
<feature type="coiled-coil region" evidence="1">
    <location>
        <begin position="79"/>
        <end position="106"/>
    </location>
</feature>
<name>A0ABQ7Q2J6_PLUXY</name>
<reference evidence="3 4" key="1">
    <citation type="submission" date="2021-06" db="EMBL/GenBank/DDBJ databases">
        <title>A haploid diamondback moth (Plutella xylostella L.) genome assembly resolves 31 chromosomes and identifies a diamide resistance mutation.</title>
        <authorList>
            <person name="Ward C.M."/>
            <person name="Perry K.D."/>
            <person name="Baker G."/>
            <person name="Powis K."/>
            <person name="Heckel D.G."/>
            <person name="Baxter S.W."/>
        </authorList>
    </citation>
    <scope>NUCLEOTIDE SEQUENCE [LARGE SCALE GENOMIC DNA]</scope>
    <source>
        <strain evidence="3 4">LV</strain>
        <tissue evidence="3">Single pupa</tissue>
    </source>
</reference>